<dbReference type="EMBL" id="CAEKDK010000001">
    <property type="protein sequence ID" value="CAB4266170.1"/>
    <property type="molecule type" value="Genomic_DNA"/>
</dbReference>
<dbReference type="PANTHER" id="PTHR21477:SF12">
    <property type="entry name" value="PROTEIN PHLOEM PROTEIN 2-LIKE A10"/>
    <property type="match status" value="1"/>
</dbReference>
<reference evidence="2 3" key="1">
    <citation type="submission" date="2020-05" db="EMBL/GenBank/DDBJ databases">
        <authorList>
            <person name="Campoy J."/>
            <person name="Schneeberger K."/>
            <person name="Spophaly S."/>
        </authorList>
    </citation>
    <scope>NUCLEOTIDE SEQUENCE [LARGE SCALE GENOMIC DNA]</scope>
    <source>
        <strain evidence="2">PruArmRojPasFocal</strain>
    </source>
</reference>
<dbReference type="PANTHER" id="PTHR21477">
    <property type="entry name" value="ZGC:172139"/>
    <property type="match status" value="1"/>
</dbReference>
<feature type="transmembrane region" description="Helical" evidence="1">
    <location>
        <begin position="400"/>
        <end position="420"/>
    </location>
</feature>
<dbReference type="Proteomes" id="UP000507222">
    <property type="component" value="Unassembled WGS sequence"/>
</dbReference>
<protein>
    <recommendedName>
        <fullName evidence="4">Protein PHLOEM PROTEIN 2-LIKE A10</fullName>
    </recommendedName>
</protein>
<keyword evidence="1" id="KW-0472">Membrane</keyword>
<gene>
    <name evidence="2" type="ORF">CURHAP_LOCUS8417</name>
</gene>
<evidence type="ECO:0008006" key="4">
    <source>
        <dbReference type="Google" id="ProtNLM"/>
    </source>
</evidence>
<evidence type="ECO:0000256" key="1">
    <source>
        <dbReference type="SAM" id="Phobius"/>
    </source>
</evidence>
<name>A0A6J5TQ34_PRUAR</name>
<keyword evidence="1" id="KW-0812">Transmembrane</keyword>
<dbReference type="InterPro" id="IPR019141">
    <property type="entry name" value="DUF2045"/>
</dbReference>
<dbReference type="AlphaFoldDB" id="A0A6J5TQ34"/>
<keyword evidence="1" id="KW-1133">Transmembrane helix</keyword>
<organism evidence="2 3">
    <name type="scientific">Prunus armeniaca</name>
    <name type="common">Apricot</name>
    <name type="synonym">Armeniaca vulgaris</name>
    <dbReference type="NCBI Taxonomy" id="36596"/>
    <lineage>
        <taxon>Eukaryota</taxon>
        <taxon>Viridiplantae</taxon>
        <taxon>Streptophyta</taxon>
        <taxon>Embryophyta</taxon>
        <taxon>Tracheophyta</taxon>
        <taxon>Spermatophyta</taxon>
        <taxon>Magnoliopsida</taxon>
        <taxon>eudicotyledons</taxon>
        <taxon>Gunneridae</taxon>
        <taxon>Pentapetalae</taxon>
        <taxon>rosids</taxon>
        <taxon>fabids</taxon>
        <taxon>Rosales</taxon>
        <taxon>Rosaceae</taxon>
        <taxon>Amygdaloideae</taxon>
        <taxon>Amygdaleae</taxon>
        <taxon>Prunus</taxon>
    </lineage>
</organism>
<evidence type="ECO:0000313" key="3">
    <source>
        <dbReference type="Proteomes" id="UP000507222"/>
    </source>
</evidence>
<accession>A0A6J5TQ34</accession>
<proteinExistence type="predicted"/>
<evidence type="ECO:0000313" key="2">
    <source>
        <dbReference type="EMBL" id="CAB4266170.1"/>
    </source>
</evidence>
<sequence length="422" mass="46123">MEVGLVTKGLNFSRRRKRWLFALAALGLSGYGAYRVYNLPSVVKKRKRFVKLLGALISVAEMVSDSAETIGIVSKELKEFLRSDSDEMPQSLVQISKIARSEEFSGSLSKLTEAMTVGIVRGCRLEMENQSESETGLGNSSFSDRVLEKVFSTAGTRFVSVVVGSFARNMILGFYSNDQSVDSSSSSRSSLSDVPRWVNVVCSDRSKELIANCIQVFVSTAVAVYLDKTKDINFIDEMFDGLTNSKHQNKVRDVLVSLCNGAVETVVRTSHQVLTSSNSSSSSNSRSFSIVDQNEGLSGTTDQCLGQEVSAGQPKEGTSLDVIQSSGWVGKVSSTLAVPSNRKFVLDVTGRVTFETVRSLVEFMLWTVLDGLKRSVNVLHGEVEDRGLQVIRYFSGKSSVIITICLALHLYILSGTRVLFTA</sequence>